<evidence type="ECO:0000256" key="1">
    <source>
        <dbReference type="ARBA" id="ARBA00004571"/>
    </source>
</evidence>
<dbReference type="PANTHER" id="PTHR30069:SF29">
    <property type="entry name" value="HEMOGLOBIN AND HEMOGLOBIN-HAPTOGLOBIN-BINDING PROTEIN 1-RELATED"/>
    <property type="match status" value="1"/>
</dbReference>
<dbReference type="EMBL" id="CP014323">
    <property type="protein sequence ID" value="AMK00075.1"/>
    <property type="molecule type" value="Genomic_DNA"/>
</dbReference>
<feature type="domain" description="TonB-dependent receptor-like beta-barrel" evidence="15">
    <location>
        <begin position="246"/>
        <end position="727"/>
    </location>
</feature>
<evidence type="ECO:0000313" key="18">
    <source>
        <dbReference type="Proteomes" id="UP000063991"/>
    </source>
</evidence>
<protein>
    <recommendedName>
        <fullName evidence="19">Hemoglobin/transferrin/lactoferrin receptor protein</fullName>
    </recommendedName>
</protein>
<dbReference type="InterPro" id="IPR000531">
    <property type="entry name" value="Beta-barrel_TonB"/>
</dbReference>
<keyword evidence="3 11" id="KW-0813">Transport</keyword>
<organism evidence="17 18">
    <name type="scientific">Alteromonas macleodii</name>
    <name type="common">Pseudoalteromonas macleodii</name>
    <dbReference type="NCBI Taxonomy" id="28108"/>
    <lineage>
        <taxon>Bacteria</taxon>
        <taxon>Pseudomonadati</taxon>
        <taxon>Pseudomonadota</taxon>
        <taxon>Gammaproteobacteria</taxon>
        <taxon>Alteromonadales</taxon>
        <taxon>Alteromonadaceae</taxon>
        <taxon>Alteromonas/Salinimonas group</taxon>
        <taxon>Alteromonas</taxon>
    </lineage>
</organism>
<dbReference type="InterPro" id="IPR010949">
    <property type="entry name" value="TonB_Hb/transfer/lactofer_rcpt"/>
</dbReference>
<evidence type="ECO:0000256" key="9">
    <source>
        <dbReference type="ARBA" id="ARBA00023170"/>
    </source>
</evidence>
<feature type="signal peptide" evidence="14">
    <location>
        <begin position="1"/>
        <end position="22"/>
    </location>
</feature>
<gene>
    <name evidence="17" type="ORF">AVL55_19060</name>
</gene>
<dbReference type="SUPFAM" id="SSF56935">
    <property type="entry name" value="Porins"/>
    <property type="match status" value="1"/>
</dbReference>
<dbReference type="Pfam" id="PF07715">
    <property type="entry name" value="Plug"/>
    <property type="match status" value="1"/>
</dbReference>
<evidence type="ECO:0000256" key="5">
    <source>
        <dbReference type="ARBA" id="ARBA00022692"/>
    </source>
</evidence>
<keyword evidence="9" id="KW-0675">Receptor</keyword>
<evidence type="ECO:0000256" key="2">
    <source>
        <dbReference type="ARBA" id="ARBA00008143"/>
    </source>
</evidence>
<dbReference type="RefSeq" id="WP_061096159.1">
    <property type="nucleotide sequence ID" value="NZ_CP014323.1"/>
</dbReference>
<dbReference type="AlphaFoldDB" id="A0A126Q448"/>
<dbReference type="InterPro" id="IPR039426">
    <property type="entry name" value="TonB-dep_rcpt-like"/>
</dbReference>
<evidence type="ECO:0000256" key="11">
    <source>
        <dbReference type="PROSITE-ProRule" id="PRU01360"/>
    </source>
</evidence>
<dbReference type="Gene3D" id="2.170.130.10">
    <property type="entry name" value="TonB-dependent receptor, plug domain"/>
    <property type="match status" value="1"/>
</dbReference>
<feature type="compositionally biased region" description="Basic and acidic residues" evidence="13">
    <location>
        <begin position="208"/>
        <end position="218"/>
    </location>
</feature>
<evidence type="ECO:0000256" key="12">
    <source>
        <dbReference type="RuleBase" id="RU003357"/>
    </source>
</evidence>
<keyword evidence="10 11" id="KW-0998">Cell outer membrane</keyword>
<evidence type="ECO:0000259" key="16">
    <source>
        <dbReference type="Pfam" id="PF07715"/>
    </source>
</evidence>
<keyword evidence="5 11" id="KW-0812">Transmembrane</keyword>
<dbReference type="GO" id="GO:0044718">
    <property type="term" value="P:siderophore transmembrane transport"/>
    <property type="evidence" value="ECO:0007669"/>
    <property type="project" value="TreeGrafter"/>
</dbReference>
<dbReference type="GO" id="GO:0015344">
    <property type="term" value="F:siderophore uptake transmembrane transporter activity"/>
    <property type="evidence" value="ECO:0007669"/>
    <property type="project" value="TreeGrafter"/>
</dbReference>
<dbReference type="InterPro" id="IPR037066">
    <property type="entry name" value="Plug_dom_sf"/>
</dbReference>
<proteinExistence type="inferred from homology"/>
<evidence type="ECO:0008006" key="19">
    <source>
        <dbReference type="Google" id="ProtNLM"/>
    </source>
</evidence>
<evidence type="ECO:0000256" key="10">
    <source>
        <dbReference type="ARBA" id="ARBA00023237"/>
    </source>
</evidence>
<accession>A0A126Q448</accession>
<dbReference type="GO" id="GO:0009279">
    <property type="term" value="C:cell outer membrane"/>
    <property type="evidence" value="ECO:0007669"/>
    <property type="project" value="UniProtKB-SubCell"/>
</dbReference>
<keyword evidence="6 14" id="KW-0732">Signal</keyword>
<evidence type="ECO:0000259" key="15">
    <source>
        <dbReference type="Pfam" id="PF00593"/>
    </source>
</evidence>
<dbReference type="Pfam" id="PF00593">
    <property type="entry name" value="TonB_dep_Rec_b-barrel"/>
    <property type="match status" value="1"/>
</dbReference>
<evidence type="ECO:0000256" key="13">
    <source>
        <dbReference type="SAM" id="MobiDB-lite"/>
    </source>
</evidence>
<keyword evidence="8 11" id="KW-0472">Membrane</keyword>
<dbReference type="NCBIfam" id="TIGR01786">
    <property type="entry name" value="TonB-hemlactrns"/>
    <property type="match status" value="1"/>
</dbReference>
<dbReference type="CDD" id="cd01347">
    <property type="entry name" value="ligand_gated_channel"/>
    <property type="match status" value="1"/>
</dbReference>
<dbReference type="OrthoDB" id="9764669at2"/>
<evidence type="ECO:0000256" key="14">
    <source>
        <dbReference type="SAM" id="SignalP"/>
    </source>
</evidence>
<feature type="region of interest" description="Disordered" evidence="13">
    <location>
        <begin position="208"/>
        <end position="231"/>
    </location>
</feature>
<name>A0A126Q448_ALTMA</name>
<sequence length="775" mass="84150">MKFKRSTVAISLGCALTLPALAQQSELAVTKAKSEETLTTTVETVLDAQTLSKRSITNIEDTARYIPGVQTNDTGNRFGNDGFNIRGLEGDAVAVTVDGVGQGETLNPSSFAAYGMYGSSRGEIELEHVKAVNITKGPSAVAQGPGSLAGSVTYVTNEASDFLPATGDATGVKLKTGFDARSDEWLVHGTVANRTGNFDSLLQYTMRDSSETEAHSHGENTSGSARGQADPMDNQVDAVLLKLAYNFSEHQQLGFVYEKTDRETNGVPLSRQSDSYFDFTSADENNRERIGLFFNNENLGLAFADSIDVTLNYQELFSSGVTSFLYGSADGDAILRTEDRNFSQDSLSFNVDLAKSITGEFNHEIIYGFSFQQVDAEAVMFDRRFAGQTADSPILDGYPIRDQSFVPETEKTLITAYLADTVELSEQLSVNLGLRYDSTEYTPTVDSTFSDPTGLSITDSEFSAVVGEIGATYEFVKGHSINARIAQGYQAPTLQSLYFGTNSGDEVTDITTGNTFIDLDRIANSELDAQESTNFELTYIGDFENGNVSVSVFRTEYTNMIQDETYSTPYGTEVTTMQCGRFGCETVVNTGDVFTQPQNTGELTVDGFEVTANYHFTDNVSGRFAYTALDGTYDTASAFNNAGDDLETVSPDTATVGLGYVSDEGDWGAELVAILSKGVEESTQLSYTSLNNGAGPSHTPAGYAVFDLLAYYDITENLRFTTAIYNLTDKEYYRWEVLNSVRDGTGGFFGGVSGNGYQRYSEPGRSISAYVTYQF</sequence>
<reference evidence="17 18" key="1">
    <citation type="submission" date="2015-12" db="EMBL/GenBank/DDBJ databases">
        <authorList>
            <person name="Shamseldin A."/>
            <person name="Moawad H."/>
            <person name="Abd El-Rahim W.M."/>
            <person name="Sadowsky M.J."/>
        </authorList>
    </citation>
    <scope>NUCLEOTIDE SEQUENCE [LARGE SCALE GENOMIC DNA]</scope>
    <source>
        <strain evidence="17 18">D7</strain>
    </source>
</reference>
<comment type="subcellular location">
    <subcellularLocation>
        <location evidence="1 11">Cell outer membrane</location>
        <topology evidence="1 11">Multi-pass membrane protein</topology>
    </subcellularLocation>
</comment>
<dbReference type="InterPro" id="IPR012910">
    <property type="entry name" value="Plug_dom"/>
</dbReference>
<evidence type="ECO:0000313" key="17">
    <source>
        <dbReference type="EMBL" id="AMK00075.1"/>
    </source>
</evidence>
<dbReference type="InterPro" id="IPR036942">
    <property type="entry name" value="Beta-barrel_TonB_sf"/>
</dbReference>
<evidence type="ECO:0000256" key="7">
    <source>
        <dbReference type="ARBA" id="ARBA00023077"/>
    </source>
</evidence>
<keyword evidence="4 11" id="KW-1134">Transmembrane beta strand</keyword>
<evidence type="ECO:0000256" key="6">
    <source>
        <dbReference type="ARBA" id="ARBA00022729"/>
    </source>
</evidence>
<comment type="similarity">
    <text evidence="2">Belongs to the TonB-dependent receptor family. Hemoglobin/haptoglobin binding protein subfamily.</text>
</comment>
<keyword evidence="7 12" id="KW-0798">TonB box</keyword>
<evidence type="ECO:0000256" key="4">
    <source>
        <dbReference type="ARBA" id="ARBA00022452"/>
    </source>
</evidence>
<dbReference type="Proteomes" id="UP000063991">
    <property type="component" value="Chromosome"/>
</dbReference>
<dbReference type="Gene3D" id="2.40.170.20">
    <property type="entry name" value="TonB-dependent receptor, beta-barrel domain"/>
    <property type="match status" value="1"/>
</dbReference>
<feature type="domain" description="TonB-dependent receptor plug" evidence="16">
    <location>
        <begin position="40"/>
        <end position="150"/>
    </location>
</feature>
<evidence type="ECO:0000256" key="8">
    <source>
        <dbReference type="ARBA" id="ARBA00023136"/>
    </source>
</evidence>
<evidence type="ECO:0000256" key="3">
    <source>
        <dbReference type="ARBA" id="ARBA00022448"/>
    </source>
</evidence>
<dbReference type="PROSITE" id="PS52016">
    <property type="entry name" value="TONB_DEPENDENT_REC_3"/>
    <property type="match status" value="1"/>
</dbReference>
<dbReference type="PANTHER" id="PTHR30069">
    <property type="entry name" value="TONB-DEPENDENT OUTER MEMBRANE RECEPTOR"/>
    <property type="match status" value="1"/>
</dbReference>
<feature type="chain" id="PRO_5007272610" description="Hemoglobin/transferrin/lactoferrin receptor protein" evidence="14">
    <location>
        <begin position="23"/>
        <end position="775"/>
    </location>
</feature>